<name>A0A9W7ZTX1_9FUNG</name>
<sequence>LTHPCARRVARPSPPGMSKAKFRSRKIDFKRPLPVYRASELPDLEDATALQRTAPLVETGVEKEEEEEHHLQAVISAAQAAASGGGSSGGAPVAPLYIPTPDASRSVADYDKIYRKTFVRPSSYIRFSATVEESVGCPYCMDEDDTAWLVSFNKGRKASQKLPEDVFETIMWQYETLTRDMVFTSDDDLPTFATLEARAQEKVTPLHSQARLLYDYWHEKRVDHNLRPLMPTLKFDEVGRLPGTTTAAANDTDPYVCFRRREVKPLRKTRRTDAHSMEKLKRLQAELETARGILEMVSRREKMRKESLVLEQIVFQQKCTVLQQRRALNVPRDENDDLFGSRRRTRKQLGAHDSGANRTTITIPLRRFKDHREGSPLTVHSPASTAGGNGASTPLLKVPFLVPPKLVPSMSELAHKEVGRRRALNEGWVDTTANPYEPAVSKPPHPLGFYRAYPDAARYPVTGPAAYHRPHPYRRPAPVAGPADGDVWNAPSPSGLYTRPHQPSFRCRMGRNGRLFVDRRYLPVSPADSDGSTVSAEDLSHPATRHARYGYDYDAYRYDDGGSADFNDLVMLAPASRAAQRYRLGLLTEPDQRSLITKPSFIHLSNHQPATPSAAQSTGSTTATTTTATATASVSGLPPTSKASTGAGATATAVPTTTKTTAATSRASASTPAARAAPTKTAMANSNKIQLSSETLRSMFGSSPLNSGSPLTGLIPSPVSMLPSGTHSPFVNSLTKQA</sequence>
<dbReference type="GO" id="GO:0005634">
    <property type="term" value="C:nucleus"/>
    <property type="evidence" value="ECO:0007669"/>
    <property type="project" value="UniProtKB-SubCell"/>
</dbReference>
<feature type="compositionally biased region" description="Low complexity" evidence="8">
    <location>
        <begin position="640"/>
        <end position="682"/>
    </location>
</feature>
<evidence type="ECO:0000256" key="8">
    <source>
        <dbReference type="SAM" id="MobiDB-lite"/>
    </source>
</evidence>
<keyword evidence="4 7" id="KW-0804">Transcription</keyword>
<dbReference type="AlphaFoldDB" id="A0A9W7ZTX1"/>
<comment type="function">
    <text evidence="6">Component of the NuA4 histone acetyltransferase complex which is involved in transcriptional activation of selected genes principally by acetylation of nucleosomal histone H4 and H2A. The NuA4 complex is also involved in DNA repair. Involved in gene silencing by neighboring heterochromatin, blockage of the silencing spreading along the chromosome, and required for cell cycle progression through G2/M.</text>
</comment>
<evidence type="ECO:0000256" key="2">
    <source>
        <dbReference type="ARBA" id="ARBA00008035"/>
    </source>
</evidence>
<organism evidence="10 11">
    <name type="scientific">Tieghemiomyces parasiticus</name>
    <dbReference type="NCBI Taxonomy" id="78921"/>
    <lineage>
        <taxon>Eukaryota</taxon>
        <taxon>Fungi</taxon>
        <taxon>Fungi incertae sedis</taxon>
        <taxon>Zoopagomycota</taxon>
        <taxon>Kickxellomycotina</taxon>
        <taxon>Dimargaritomycetes</taxon>
        <taxon>Dimargaritales</taxon>
        <taxon>Dimargaritaceae</taxon>
        <taxon>Tieghemiomyces</taxon>
    </lineage>
</organism>
<evidence type="ECO:0000256" key="6">
    <source>
        <dbReference type="ARBA" id="ARBA00025513"/>
    </source>
</evidence>
<feature type="compositionally biased region" description="Low complexity" evidence="8">
    <location>
        <begin position="610"/>
        <end position="633"/>
    </location>
</feature>
<feature type="region of interest" description="Disordered" evidence="8">
    <location>
        <begin position="604"/>
        <end position="687"/>
    </location>
</feature>
<evidence type="ECO:0000313" key="11">
    <source>
        <dbReference type="Proteomes" id="UP001150569"/>
    </source>
</evidence>
<dbReference type="GO" id="GO:0035267">
    <property type="term" value="C:NuA4 histone acetyltransferase complex"/>
    <property type="evidence" value="ECO:0007669"/>
    <property type="project" value="InterPro"/>
</dbReference>
<protein>
    <recommendedName>
        <fullName evidence="7">Enhancer of polycomb-like protein</fullName>
    </recommendedName>
</protein>
<accession>A0A9W7ZTX1</accession>
<keyword evidence="11" id="KW-1185">Reference proteome</keyword>
<feature type="non-terminal residue" evidence="10">
    <location>
        <position position="1"/>
    </location>
</feature>
<gene>
    <name evidence="10" type="primary">EPL1_2</name>
    <name evidence="10" type="ORF">IWQ60_010123</name>
</gene>
<proteinExistence type="inferred from homology"/>
<feature type="domain" description="Enhancer of polycomb-like N-terminal" evidence="9">
    <location>
        <begin position="23"/>
        <end position="175"/>
    </location>
</feature>
<dbReference type="GO" id="GO:0006357">
    <property type="term" value="P:regulation of transcription by RNA polymerase II"/>
    <property type="evidence" value="ECO:0007669"/>
    <property type="project" value="InterPro"/>
</dbReference>
<evidence type="ECO:0000256" key="1">
    <source>
        <dbReference type="ARBA" id="ARBA00004123"/>
    </source>
</evidence>
<keyword evidence="5 7" id="KW-0539">Nucleus</keyword>
<comment type="subcellular location">
    <subcellularLocation>
        <location evidence="1 7">Nucleus</location>
    </subcellularLocation>
</comment>
<feature type="compositionally biased region" description="Basic residues" evidence="8">
    <location>
        <begin position="1"/>
        <end position="10"/>
    </location>
</feature>
<dbReference type="InterPro" id="IPR024943">
    <property type="entry name" value="Enhancer_polycomb"/>
</dbReference>
<comment type="similarity">
    <text evidence="2 7">Belongs to the enhancer of polycomb family.</text>
</comment>
<dbReference type="InterPro" id="IPR019542">
    <property type="entry name" value="Enhancer_polycomb-like_N"/>
</dbReference>
<comment type="caution">
    <text evidence="10">The sequence shown here is derived from an EMBL/GenBank/DDBJ whole genome shotgun (WGS) entry which is preliminary data.</text>
</comment>
<reference evidence="10" key="1">
    <citation type="submission" date="2022-07" db="EMBL/GenBank/DDBJ databases">
        <title>Phylogenomic reconstructions and comparative analyses of Kickxellomycotina fungi.</title>
        <authorList>
            <person name="Reynolds N.K."/>
            <person name="Stajich J.E."/>
            <person name="Barry K."/>
            <person name="Grigoriev I.V."/>
            <person name="Crous P."/>
            <person name="Smith M.E."/>
        </authorList>
    </citation>
    <scope>NUCLEOTIDE SEQUENCE</scope>
    <source>
        <strain evidence="10">RSA 861</strain>
    </source>
</reference>
<feature type="region of interest" description="Disordered" evidence="8">
    <location>
        <begin position="1"/>
        <end position="22"/>
    </location>
</feature>
<dbReference type="OrthoDB" id="435275at2759"/>
<evidence type="ECO:0000313" key="10">
    <source>
        <dbReference type="EMBL" id="KAJ1911472.1"/>
    </source>
</evidence>
<dbReference type="Proteomes" id="UP001150569">
    <property type="component" value="Unassembled WGS sequence"/>
</dbReference>
<evidence type="ECO:0000256" key="4">
    <source>
        <dbReference type="ARBA" id="ARBA00023163"/>
    </source>
</evidence>
<evidence type="ECO:0000256" key="7">
    <source>
        <dbReference type="RuleBase" id="RU361124"/>
    </source>
</evidence>
<evidence type="ECO:0000256" key="3">
    <source>
        <dbReference type="ARBA" id="ARBA00023015"/>
    </source>
</evidence>
<dbReference type="Pfam" id="PF10513">
    <property type="entry name" value="EPL1"/>
    <property type="match status" value="1"/>
</dbReference>
<dbReference type="PANTHER" id="PTHR14898">
    <property type="entry name" value="ENHANCER OF POLYCOMB"/>
    <property type="match status" value="1"/>
</dbReference>
<keyword evidence="3 7" id="KW-0805">Transcription regulation</keyword>
<evidence type="ECO:0000259" key="9">
    <source>
        <dbReference type="Pfam" id="PF10513"/>
    </source>
</evidence>
<evidence type="ECO:0000256" key="5">
    <source>
        <dbReference type="ARBA" id="ARBA00023242"/>
    </source>
</evidence>
<dbReference type="EMBL" id="JANBPT010000928">
    <property type="protein sequence ID" value="KAJ1911472.1"/>
    <property type="molecule type" value="Genomic_DNA"/>
</dbReference>